<keyword evidence="2" id="KW-1185">Reference proteome</keyword>
<accession>A0A2X4PNH1</accession>
<dbReference type="RefSeq" id="WP_023938394.1">
    <property type="nucleotide sequence ID" value="NZ_FUXH01000001.1"/>
</dbReference>
<gene>
    <name evidence="1" type="ORF">NCTC12858_01258</name>
</gene>
<evidence type="ECO:0000313" key="1">
    <source>
        <dbReference type="EMBL" id="SQH73403.1"/>
    </source>
</evidence>
<reference evidence="1 2" key="1">
    <citation type="submission" date="2018-06" db="EMBL/GenBank/DDBJ databases">
        <authorList>
            <consortium name="Pathogen Informatics"/>
            <person name="Doyle S."/>
        </authorList>
    </citation>
    <scope>NUCLEOTIDE SEQUENCE [LARGE SCALE GENOMIC DNA]</scope>
    <source>
        <strain evidence="1 2">NCTC12858</strain>
    </source>
</reference>
<dbReference type="KEGG" id="pcre:NCTC12858_01258"/>
<protein>
    <submittedName>
        <fullName evidence="1">Uncharacterized protein</fullName>
    </submittedName>
</protein>
<proteinExistence type="predicted"/>
<dbReference type="Proteomes" id="UP000249300">
    <property type="component" value="Chromosome 1"/>
</dbReference>
<organism evidence="1 2">
    <name type="scientific">Porphyromonas crevioricanis</name>
    <dbReference type="NCBI Taxonomy" id="393921"/>
    <lineage>
        <taxon>Bacteria</taxon>
        <taxon>Pseudomonadati</taxon>
        <taxon>Bacteroidota</taxon>
        <taxon>Bacteroidia</taxon>
        <taxon>Bacteroidales</taxon>
        <taxon>Porphyromonadaceae</taxon>
        <taxon>Porphyromonas</taxon>
    </lineage>
</organism>
<evidence type="ECO:0000313" key="2">
    <source>
        <dbReference type="Proteomes" id="UP000249300"/>
    </source>
</evidence>
<dbReference type="AlphaFoldDB" id="A0A2X4PNH1"/>
<dbReference type="EMBL" id="LS483447">
    <property type="protein sequence ID" value="SQH73403.1"/>
    <property type="molecule type" value="Genomic_DNA"/>
</dbReference>
<name>A0A2X4PNH1_9PORP</name>
<sequence>MKLLQQSYITFILATIGNFRSFIRIFKIHAEFGLFQGVCETFGSNSAVTET</sequence>